<gene>
    <name evidence="1" type="ORF">PR048_018898</name>
</gene>
<dbReference type="Proteomes" id="UP001159363">
    <property type="component" value="Chromosome 6"/>
</dbReference>
<sequence length="129" mass="14476">MQPLDVGFMKLLKTYYAQQVSKWLRHNQGRVVTHFQIAKLYGVAYQKAATMQNSINSFRNTGLLPCNGDVFSDEDFSINIGRSPNSSIDDESEGDMQMIDCSYSDVGADDDAECLFCTGLFSEDHRGEK</sequence>
<evidence type="ECO:0000313" key="1">
    <source>
        <dbReference type="EMBL" id="KAJ8878321.1"/>
    </source>
</evidence>
<comment type="caution">
    <text evidence="1">The sequence shown here is derived from an EMBL/GenBank/DDBJ whole genome shotgun (WGS) entry which is preliminary data.</text>
</comment>
<protein>
    <submittedName>
        <fullName evidence="1">Uncharacterized protein</fullName>
    </submittedName>
</protein>
<reference evidence="1 2" key="1">
    <citation type="submission" date="2023-02" db="EMBL/GenBank/DDBJ databases">
        <title>LHISI_Scaffold_Assembly.</title>
        <authorList>
            <person name="Stuart O.P."/>
            <person name="Cleave R."/>
            <person name="Magrath M.J.L."/>
            <person name="Mikheyev A.S."/>
        </authorList>
    </citation>
    <scope>NUCLEOTIDE SEQUENCE [LARGE SCALE GENOMIC DNA]</scope>
    <source>
        <strain evidence="1">Daus_M_001</strain>
        <tissue evidence="1">Leg muscle</tissue>
    </source>
</reference>
<name>A0ABQ9H216_9NEOP</name>
<accession>A0ABQ9H216</accession>
<evidence type="ECO:0000313" key="2">
    <source>
        <dbReference type="Proteomes" id="UP001159363"/>
    </source>
</evidence>
<organism evidence="1 2">
    <name type="scientific">Dryococelus australis</name>
    <dbReference type="NCBI Taxonomy" id="614101"/>
    <lineage>
        <taxon>Eukaryota</taxon>
        <taxon>Metazoa</taxon>
        <taxon>Ecdysozoa</taxon>
        <taxon>Arthropoda</taxon>
        <taxon>Hexapoda</taxon>
        <taxon>Insecta</taxon>
        <taxon>Pterygota</taxon>
        <taxon>Neoptera</taxon>
        <taxon>Polyneoptera</taxon>
        <taxon>Phasmatodea</taxon>
        <taxon>Verophasmatodea</taxon>
        <taxon>Anareolatae</taxon>
        <taxon>Phasmatidae</taxon>
        <taxon>Eurycanthinae</taxon>
        <taxon>Dryococelus</taxon>
    </lineage>
</organism>
<dbReference type="EMBL" id="JARBHB010000007">
    <property type="protein sequence ID" value="KAJ8878321.1"/>
    <property type="molecule type" value="Genomic_DNA"/>
</dbReference>
<proteinExistence type="predicted"/>
<keyword evidence="2" id="KW-1185">Reference proteome</keyword>